<evidence type="ECO:0000313" key="6">
    <source>
        <dbReference type="EMBL" id="PPF71014.1"/>
    </source>
</evidence>
<dbReference type="Pfam" id="PF02311">
    <property type="entry name" value="AraC_binding"/>
    <property type="match status" value="1"/>
</dbReference>
<dbReference type="InterPro" id="IPR018060">
    <property type="entry name" value="HTH_AraC"/>
</dbReference>
<dbReference type="PANTHER" id="PTHR46796:SF7">
    <property type="entry name" value="ARAC FAMILY TRANSCRIPTIONAL REGULATOR"/>
    <property type="match status" value="1"/>
</dbReference>
<dbReference type="InterPro" id="IPR003313">
    <property type="entry name" value="AraC-bd"/>
</dbReference>
<accession>A0A2S5VXL3</accession>
<proteinExistence type="predicted"/>
<keyword evidence="4" id="KW-0804">Transcription</keyword>
<evidence type="ECO:0000256" key="1">
    <source>
        <dbReference type="ARBA" id="ARBA00023015"/>
    </source>
</evidence>
<dbReference type="SUPFAM" id="SSF46689">
    <property type="entry name" value="Homeodomain-like"/>
    <property type="match status" value="1"/>
</dbReference>
<dbReference type="SMART" id="SM00342">
    <property type="entry name" value="HTH_ARAC"/>
    <property type="match status" value="1"/>
</dbReference>
<keyword evidence="1" id="KW-0805">Transcription regulation</keyword>
<dbReference type="PROSITE" id="PS01124">
    <property type="entry name" value="HTH_ARAC_FAMILY_2"/>
    <property type="match status" value="1"/>
</dbReference>
<protein>
    <submittedName>
        <fullName evidence="6">AraC family transcriptional regulator</fullName>
    </submittedName>
</protein>
<dbReference type="Gene3D" id="2.60.120.280">
    <property type="entry name" value="Regulatory protein AraC"/>
    <property type="match status" value="1"/>
</dbReference>
<dbReference type="InterPro" id="IPR037923">
    <property type="entry name" value="HTH-like"/>
</dbReference>
<evidence type="ECO:0000313" key="7">
    <source>
        <dbReference type="Proteomes" id="UP000239241"/>
    </source>
</evidence>
<name>A0A2S5VXL3_9MICO</name>
<dbReference type="Gene3D" id="1.10.10.60">
    <property type="entry name" value="Homeodomain-like"/>
    <property type="match status" value="2"/>
</dbReference>
<keyword evidence="3" id="KW-0010">Activator</keyword>
<keyword evidence="2" id="KW-0238">DNA-binding</keyword>
<dbReference type="CDD" id="cd06986">
    <property type="entry name" value="cupin_MmsR-like_N"/>
    <property type="match status" value="1"/>
</dbReference>
<dbReference type="EMBL" id="PSXY01000002">
    <property type="protein sequence ID" value="PPF71014.1"/>
    <property type="molecule type" value="Genomic_DNA"/>
</dbReference>
<dbReference type="GO" id="GO:0043565">
    <property type="term" value="F:sequence-specific DNA binding"/>
    <property type="evidence" value="ECO:0007669"/>
    <property type="project" value="InterPro"/>
</dbReference>
<dbReference type="AlphaFoldDB" id="A0A2S5VXL3"/>
<sequence>MKVIEGFRNERMCVVPRPLVREALARPVTRRLVVTDAGVFPEARNHERIRPRGAEETILIACTSGSGWIEIGGARTGVGSGSIVLIPGGVPHRYASSDTNPWTIWWCHMRGSDLGELVEATGATVARPVLPVPGIERCVALIDEILSGLERDLSPARMVGAAGTAWKLLTQITLDRTIPARGDPLQRAMAYLAEFATTSVKVPELASMVGVSSSHLGALFRAATGGGVLAHHTALRMSRARQLLDTTSLGVAEVADAVGYQDALYFSRQFRRIHGESPRDYRAHRKG</sequence>
<dbReference type="InterPro" id="IPR018062">
    <property type="entry name" value="HTH_AraC-typ_CS"/>
</dbReference>
<dbReference type="InterPro" id="IPR020449">
    <property type="entry name" value="Tscrpt_reg_AraC-type_HTH"/>
</dbReference>
<feature type="domain" description="HTH araC/xylS-type" evidence="5">
    <location>
        <begin position="186"/>
        <end position="284"/>
    </location>
</feature>
<reference evidence="6 7" key="1">
    <citation type="submission" date="2018-02" db="EMBL/GenBank/DDBJ databases">
        <title>Bacteriophage NCPPB3778 and a type I-E CRISPR drive the evolution of the US Biological Select Agent, Rathayibacter toxicus.</title>
        <authorList>
            <person name="Davis E.W.II."/>
            <person name="Tabima J.F."/>
            <person name="Weisberg A.J."/>
            <person name="Lopes L.D."/>
            <person name="Wiseman M.S."/>
            <person name="Wiseman M.S."/>
            <person name="Pupko T."/>
            <person name="Belcher M.S."/>
            <person name="Sechler A.J."/>
            <person name="Tancos M.A."/>
            <person name="Schroeder B.K."/>
            <person name="Murray T.D."/>
            <person name="Luster D.G."/>
            <person name="Schneider W.L."/>
            <person name="Rogers E."/>
            <person name="Andreote F.D."/>
            <person name="Grunwald N.J."/>
            <person name="Putnam M.L."/>
            <person name="Chang J.H."/>
        </authorList>
    </citation>
    <scope>NUCLEOTIDE SEQUENCE [LARGE SCALE GENOMIC DNA]</scope>
    <source>
        <strain evidence="6 7">AY1B3</strain>
    </source>
</reference>
<dbReference type="InterPro" id="IPR050204">
    <property type="entry name" value="AraC_XylS_family_regulators"/>
</dbReference>
<dbReference type="PANTHER" id="PTHR46796">
    <property type="entry name" value="HTH-TYPE TRANSCRIPTIONAL ACTIVATOR RHAS-RELATED"/>
    <property type="match status" value="1"/>
</dbReference>
<dbReference type="PRINTS" id="PR00032">
    <property type="entry name" value="HTHARAC"/>
</dbReference>
<dbReference type="InterPro" id="IPR009057">
    <property type="entry name" value="Homeodomain-like_sf"/>
</dbReference>
<dbReference type="Pfam" id="PF12833">
    <property type="entry name" value="HTH_18"/>
    <property type="match status" value="1"/>
</dbReference>
<organism evidence="6 7">
    <name type="scientific">Clavibacter michiganensis</name>
    <dbReference type="NCBI Taxonomy" id="28447"/>
    <lineage>
        <taxon>Bacteria</taxon>
        <taxon>Bacillati</taxon>
        <taxon>Actinomycetota</taxon>
        <taxon>Actinomycetes</taxon>
        <taxon>Micrococcales</taxon>
        <taxon>Microbacteriaceae</taxon>
        <taxon>Clavibacter</taxon>
    </lineage>
</organism>
<evidence type="ECO:0000259" key="5">
    <source>
        <dbReference type="PROSITE" id="PS01124"/>
    </source>
</evidence>
<dbReference type="RefSeq" id="WP_104289312.1">
    <property type="nucleotide sequence ID" value="NZ_PSXY01000002.1"/>
</dbReference>
<dbReference type="SUPFAM" id="SSF51215">
    <property type="entry name" value="Regulatory protein AraC"/>
    <property type="match status" value="1"/>
</dbReference>
<evidence type="ECO:0000256" key="4">
    <source>
        <dbReference type="ARBA" id="ARBA00023163"/>
    </source>
</evidence>
<dbReference type="Proteomes" id="UP000239241">
    <property type="component" value="Unassembled WGS sequence"/>
</dbReference>
<evidence type="ECO:0000256" key="3">
    <source>
        <dbReference type="ARBA" id="ARBA00023159"/>
    </source>
</evidence>
<dbReference type="GO" id="GO:0003700">
    <property type="term" value="F:DNA-binding transcription factor activity"/>
    <property type="evidence" value="ECO:0007669"/>
    <property type="project" value="InterPro"/>
</dbReference>
<evidence type="ECO:0000256" key="2">
    <source>
        <dbReference type="ARBA" id="ARBA00023125"/>
    </source>
</evidence>
<gene>
    <name evidence="6" type="ORF">C5E16_01835</name>
</gene>
<dbReference type="PROSITE" id="PS00041">
    <property type="entry name" value="HTH_ARAC_FAMILY_1"/>
    <property type="match status" value="1"/>
</dbReference>
<comment type="caution">
    <text evidence="6">The sequence shown here is derived from an EMBL/GenBank/DDBJ whole genome shotgun (WGS) entry which is preliminary data.</text>
</comment>